<gene>
    <name evidence="1" type="ORF">CFP56_013515</name>
</gene>
<proteinExistence type="predicted"/>
<sequence>MRALKDPMMNEKQSLSSRQEHWHSSILPHIVFQFLSASENKDQIWKPTRSKNLVKIQGKLNLLKVKEKYNAIWSATSGKIQFCSHMGETQNSEARKKRCLGVVNIIVQNDEFLLLCYLLIGDRKMENLH</sequence>
<dbReference type="Proteomes" id="UP000237347">
    <property type="component" value="Unassembled WGS sequence"/>
</dbReference>
<evidence type="ECO:0000313" key="1">
    <source>
        <dbReference type="EMBL" id="KAK7842658.1"/>
    </source>
</evidence>
<name>A0AAW0KST3_QUESU</name>
<evidence type="ECO:0000313" key="2">
    <source>
        <dbReference type="Proteomes" id="UP000237347"/>
    </source>
</evidence>
<dbReference type="AlphaFoldDB" id="A0AAW0KST3"/>
<accession>A0AAW0KST3</accession>
<organism evidence="1 2">
    <name type="scientific">Quercus suber</name>
    <name type="common">Cork oak</name>
    <dbReference type="NCBI Taxonomy" id="58331"/>
    <lineage>
        <taxon>Eukaryota</taxon>
        <taxon>Viridiplantae</taxon>
        <taxon>Streptophyta</taxon>
        <taxon>Embryophyta</taxon>
        <taxon>Tracheophyta</taxon>
        <taxon>Spermatophyta</taxon>
        <taxon>Magnoliopsida</taxon>
        <taxon>eudicotyledons</taxon>
        <taxon>Gunneridae</taxon>
        <taxon>Pentapetalae</taxon>
        <taxon>rosids</taxon>
        <taxon>fabids</taxon>
        <taxon>Fagales</taxon>
        <taxon>Fagaceae</taxon>
        <taxon>Quercus</taxon>
    </lineage>
</organism>
<protein>
    <submittedName>
        <fullName evidence="1">Uncharacterized protein</fullName>
    </submittedName>
</protein>
<comment type="caution">
    <text evidence="1">The sequence shown here is derived from an EMBL/GenBank/DDBJ whole genome shotgun (WGS) entry which is preliminary data.</text>
</comment>
<dbReference type="EMBL" id="PKMF04000217">
    <property type="protein sequence ID" value="KAK7842658.1"/>
    <property type="molecule type" value="Genomic_DNA"/>
</dbReference>
<reference evidence="1 2" key="1">
    <citation type="journal article" date="2018" name="Sci. Data">
        <title>The draft genome sequence of cork oak.</title>
        <authorList>
            <person name="Ramos A.M."/>
            <person name="Usie A."/>
            <person name="Barbosa P."/>
            <person name="Barros P.M."/>
            <person name="Capote T."/>
            <person name="Chaves I."/>
            <person name="Simoes F."/>
            <person name="Abreu I."/>
            <person name="Carrasquinho I."/>
            <person name="Faro C."/>
            <person name="Guimaraes J.B."/>
            <person name="Mendonca D."/>
            <person name="Nobrega F."/>
            <person name="Rodrigues L."/>
            <person name="Saibo N.J.M."/>
            <person name="Varela M.C."/>
            <person name="Egas C."/>
            <person name="Matos J."/>
            <person name="Miguel C.M."/>
            <person name="Oliveira M.M."/>
            <person name="Ricardo C.P."/>
            <person name="Goncalves S."/>
        </authorList>
    </citation>
    <scope>NUCLEOTIDE SEQUENCE [LARGE SCALE GENOMIC DNA]</scope>
    <source>
        <strain evidence="2">cv. HL8</strain>
    </source>
</reference>
<keyword evidence="2" id="KW-1185">Reference proteome</keyword>